<evidence type="ECO:0000256" key="1">
    <source>
        <dbReference type="SAM" id="MobiDB-lite"/>
    </source>
</evidence>
<sequence length="72" mass="8370">MERYTKDQCVQILKVHFMYGECYAEIVRRLRVVFCRRNAPNVSAVQSMAKKFEDTGSTDNIKSPGRPLSRRS</sequence>
<feature type="domain" description="DUF4817" evidence="2">
    <location>
        <begin position="7"/>
        <end position="58"/>
    </location>
</feature>
<comment type="caution">
    <text evidence="3">The sequence shown here is derived from an EMBL/GenBank/DDBJ whole genome shotgun (WGS) entry which is preliminary data.</text>
</comment>
<dbReference type="Pfam" id="PF16087">
    <property type="entry name" value="DUF4817"/>
    <property type="match status" value="1"/>
</dbReference>
<reference evidence="3 4" key="1">
    <citation type="journal article" date="2022" name="Allergy">
        <title>Genome assembly and annotation of Periplaneta americana reveal a comprehensive cockroach allergen profile.</title>
        <authorList>
            <person name="Wang L."/>
            <person name="Xiong Q."/>
            <person name="Saelim N."/>
            <person name="Wang L."/>
            <person name="Nong W."/>
            <person name="Wan A.T."/>
            <person name="Shi M."/>
            <person name="Liu X."/>
            <person name="Cao Q."/>
            <person name="Hui J.H.L."/>
            <person name="Sookrung N."/>
            <person name="Leung T.F."/>
            <person name="Tungtrongchitr A."/>
            <person name="Tsui S.K.W."/>
        </authorList>
    </citation>
    <scope>NUCLEOTIDE SEQUENCE [LARGE SCALE GENOMIC DNA]</scope>
    <source>
        <strain evidence="3">PWHHKU_190912</strain>
    </source>
</reference>
<proteinExistence type="predicted"/>
<evidence type="ECO:0000313" key="4">
    <source>
        <dbReference type="Proteomes" id="UP001148838"/>
    </source>
</evidence>
<protein>
    <recommendedName>
        <fullName evidence="2">DUF4817 domain-containing protein</fullName>
    </recommendedName>
</protein>
<evidence type="ECO:0000313" key="3">
    <source>
        <dbReference type="EMBL" id="KAJ4451827.1"/>
    </source>
</evidence>
<accession>A0ABQ8TYP5</accession>
<gene>
    <name evidence="3" type="ORF">ANN_03304</name>
</gene>
<dbReference type="EMBL" id="JAJSOF020000001">
    <property type="protein sequence ID" value="KAJ4451827.1"/>
    <property type="molecule type" value="Genomic_DNA"/>
</dbReference>
<dbReference type="InterPro" id="IPR032135">
    <property type="entry name" value="DUF4817"/>
</dbReference>
<dbReference type="Proteomes" id="UP001148838">
    <property type="component" value="Unassembled WGS sequence"/>
</dbReference>
<feature type="region of interest" description="Disordered" evidence="1">
    <location>
        <begin position="53"/>
        <end position="72"/>
    </location>
</feature>
<evidence type="ECO:0000259" key="2">
    <source>
        <dbReference type="Pfam" id="PF16087"/>
    </source>
</evidence>
<name>A0ABQ8TYP5_PERAM</name>
<keyword evidence="4" id="KW-1185">Reference proteome</keyword>
<organism evidence="3 4">
    <name type="scientific">Periplaneta americana</name>
    <name type="common">American cockroach</name>
    <name type="synonym">Blatta americana</name>
    <dbReference type="NCBI Taxonomy" id="6978"/>
    <lineage>
        <taxon>Eukaryota</taxon>
        <taxon>Metazoa</taxon>
        <taxon>Ecdysozoa</taxon>
        <taxon>Arthropoda</taxon>
        <taxon>Hexapoda</taxon>
        <taxon>Insecta</taxon>
        <taxon>Pterygota</taxon>
        <taxon>Neoptera</taxon>
        <taxon>Polyneoptera</taxon>
        <taxon>Dictyoptera</taxon>
        <taxon>Blattodea</taxon>
        <taxon>Blattoidea</taxon>
        <taxon>Blattidae</taxon>
        <taxon>Blattinae</taxon>
        <taxon>Periplaneta</taxon>
    </lineage>
</organism>